<dbReference type="Proteomes" id="UP000287651">
    <property type="component" value="Unassembled WGS sequence"/>
</dbReference>
<accession>A0A426X5A2</accession>
<comment type="caution">
    <text evidence="1">The sequence shown here is derived from an EMBL/GenBank/DDBJ whole genome shotgun (WGS) entry which is preliminary data.</text>
</comment>
<evidence type="ECO:0000313" key="2">
    <source>
        <dbReference type="Proteomes" id="UP000287651"/>
    </source>
</evidence>
<organism evidence="1 2">
    <name type="scientific">Ensete ventricosum</name>
    <name type="common">Abyssinian banana</name>
    <name type="synonym">Musa ensete</name>
    <dbReference type="NCBI Taxonomy" id="4639"/>
    <lineage>
        <taxon>Eukaryota</taxon>
        <taxon>Viridiplantae</taxon>
        <taxon>Streptophyta</taxon>
        <taxon>Embryophyta</taxon>
        <taxon>Tracheophyta</taxon>
        <taxon>Spermatophyta</taxon>
        <taxon>Magnoliopsida</taxon>
        <taxon>Liliopsida</taxon>
        <taxon>Zingiberales</taxon>
        <taxon>Musaceae</taxon>
        <taxon>Ensete</taxon>
    </lineage>
</organism>
<reference evidence="1 2" key="1">
    <citation type="journal article" date="2014" name="Agronomy (Basel)">
        <title>A Draft Genome Sequence for Ensete ventricosum, the Drought-Tolerant Tree Against Hunger.</title>
        <authorList>
            <person name="Harrison J."/>
            <person name="Moore K.A."/>
            <person name="Paszkiewicz K."/>
            <person name="Jones T."/>
            <person name="Grant M."/>
            <person name="Ambacheew D."/>
            <person name="Muzemil S."/>
            <person name="Studholme D.J."/>
        </authorList>
    </citation>
    <scope>NUCLEOTIDE SEQUENCE [LARGE SCALE GENOMIC DNA]</scope>
</reference>
<evidence type="ECO:0000313" key="1">
    <source>
        <dbReference type="EMBL" id="RRT34620.1"/>
    </source>
</evidence>
<proteinExistence type="predicted"/>
<name>A0A426X5A2_ENSVE</name>
<sequence>MYRVDASGNSPGVCRKLAKGIGSLLGWHKGVRQKKTETRRKIAGGSRKAYDAVGSRRKFSRRFVEGIGKLAGNAKGDHQKEDRRICRKIAGGCRSMQDFSPPWLGTSYCLGRFIELHHRAMPTARFRSSVAGLVPQELHSTVPSSTLLSPFFQL</sequence>
<gene>
    <name evidence="1" type="ORF">B296_00054907</name>
</gene>
<protein>
    <submittedName>
        <fullName evidence="1">Uncharacterized protein</fullName>
    </submittedName>
</protein>
<dbReference type="AlphaFoldDB" id="A0A426X5A2"/>
<dbReference type="EMBL" id="AMZH03026408">
    <property type="protein sequence ID" value="RRT34620.1"/>
    <property type="molecule type" value="Genomic_DNA"/>
</dbReference>